<evidence type="ECO:0000256" key="1">
    <source>
        <dbReference type="ARBA" id="ARBA00007708"/>
    </source>
</evidence>
<evidence type="ECO:0000259" key="4">
    <source>
        <dbReference type="PROSITE" id="PS50179"/>
    </source>
</evidence>
<dbReference type="InterPro" id="IPR002014">
    <property type="entry name" value="VHS_dom"/>
</dbReference>
<accession>A0A3M7SFP3</accession>
<dbReference type="GO" id="GO:0015031">
    <property type="term" value="P:protein transport"/>
    <property type="evidence" value="ECO:0007669"/>
    <property type="project" value="UniProtKB-KW"/>
</dbReference>
<dbReference type="PROSITE" id="PS50179">
    <property type="entry name" value="VHS"/>
    <property type="match status" value="1"/>
</dbReference>
<dbReference type="InterPro" id="IPR004152">
    <property type="entry name" value="GAT_dom"/>
</dbReference>
<feature type="domain" description="GAT" evidence="5">
    <location>
        <begin position="189"/>
        <end position="282"/>
    </location>
</feature>
<dbReference type="SMART" id="SM00288">
    <property type="entry name" value="VHS"/>
    <property type="match status" value="1"/>
</dbReference>
<comment type="similarity">
    <text evidence="1">Belongs to the TOM1 family.</text>
</comment>
<reference evidence="6 7" key="1">
    <citation type="journal article" date="2018" name="Sci. Rep.">
        <title>Genomic signatures of local adaptation to the degree of environmental predictability in rotifers.</title>
        <authorList>
            <person name="Franch-Gras L."/>
            <person name="Hahn C."/>
            <person name="Garcia-Roger E.M."/>
            <person name="Carmona M.J."/>
            <person name="Serra M."/>
            <person name="Gomez A."/>
        </authorList>
    </citation>
    <scope>NUCLEOTIDE SEQUENCE [LARGE SCALE GENOMIC DNA]</scope>
    <source>
        <strain evidence="6">HYR1</strain>
    </source>
</reference>
<organism evidence="6 7">
    <name type="scientific">Brachionus plicatilis</name>
    <name type="common">Marine rotifer</name>
    <name type="synonym">Brachionus muelleri</name>
    <dbReference type="NCBI Taxonomy" id="10195"/>
    <lineage>
        <taxon>Eukaryota</taxon>
        <taxon>Metazoa</taxon>
        <taxon>Spiralia</taxon>
        <taxon>Gnathifera</taxon>
        <taxon>Rotifera</taxon>
        <taxon>Eurotatoria</taxon>
        <taxon>Monogononta</taxon>
        <taxon>Pseudotrocha</taxon>
        <taxon>Ploima</taxon>
        <taxon>Brachionidae</taxon>
        <taxon>Brachionus</taxon>
    </lineage>
</organism>
<dbReference type="GO" id="GO:0030276">
    <property type="term" value="F:clathrin binding"/>
    <property type="evidence" value="ECO:0007669"/>
    <property type="project" value="TreeGrafter"/>
</dbReference>
<feature type="domain" description="VHS" evidence="4">
    <location>
        <begin position="2"/>
        <end position="135"/>
    </location>
</feature>
<dbReference type="PANTHER" id="PTHR13856:SF137">
    <property type="entry name" value="GH05942P"/>
    <property type="match status" value="1"/>
</dbReference>
<name>A0A3M7SFP3_BRAPC</name>
<gene>
    <name evidence="6" type="ORF">BpHYR1_019028</name>
</gene>
<dbReference type="Proteomes" id="UP000276133">
    <property type="component" value="Unassembled WGS sequence"/>
</dbReference>
<dbReference type="GO" id="GO:0035091">
    <property type="term" value="F:phosphatidylinositol binding"/>
    <property type="evidence" value="ECO:0007669"/>
    <property type="project" value="InterPro"/>
</dbReference>
<evidence type="ECO:0000313" key="6">
    <source>
        <dbReference type="EMBL" id="RNA34582.1"/>
    </source>
</evidence>
<dbReference type="SUPFAM" id="SSF48464">
    <property type="entry name" value="ENTH/VHS domain"/>
    <property type="match status" value="1"/>
</dbReference>
<dbReference type="STRING" id="10195.A0A3M7SFP3"/>
<sequence length="360" mass="42047">SSIKLSESERRIGLFFEICDQINIQEENAKDAFKAIRKELNSYKGKDWAMVSKILLLLETCSQNCGRKFQVNLANKEFLHELKSMIGPKLQPPLEIQEKVLYLIQLWNNMFKFDHEFKNIESFYRDLRERGVDFPVNTPNLEKLIEDSLCKKLDQSVKISETSPMSHIAPPTNYAPPKRISGAIKLSDDQWKKLNGELGIVESNIQILNEIINELNSRGNKQFDENDQDLVLMKEIYETCKEMQKRITQLIGNVSNEGVINELLRINDDLNSVFLRYERFERSFILKPETSEQVQVQVKKQEEKPLINFDDDQIDSKMTPMNTNNNNISKEPDSLSFLEDENEIKEMENWLKNQEFGDKK</sequence>
<keyword evidence="7" id="KW-1185">Reference proteome</keyword>
<keyword evidence="2" id="KW-0813">Transport</keyword>
<dbReference type="PIRSF" id="PIRSF036948">
    <property type="entry name" value="TOM1"/>
    <property type="match status" value="1"/>
</dbReference>
<feature type="non-terminal residue" evidence="6">
    <location>
        <position position="1"/>
    </location>
</feature>
<dbReference type="EMBL" id="REGN01001451">
    <property type="protein sequence ID" value="RNA34582.1"/>
    <property type="molecule type" value="Genomic_DNA"/>
</dbReference>
<dbReference type="InterPro" id="IPR014645">
    <property type="entry name" value="TOM1"/>
</dbReference>
<dbReference type="Gene3D" id="1.25.40.90">
    <property type="match status" value="1"/>
</dbReference>
<dbReference type="SUPFAM" id="SSF89009">
    <property type="entry name" value="GAT-like domain"/>
    <property type="match status" value="1"/>
</dbReference>
<evidence type="ECO:0000313" key="7">
    <source>
        <dbReference type="Proteomes" id="UP000276133"/>
    </source>
</evidence>
<proteinExistence type="inferred from homology"/>
<dbReference type="Pfam" id="PF00790">
    <property type="entry name" value="VHS"/>
    <property type="match status" value="1"/>
</dbReference>
<protein>
    <submittedName>
        <fullName evidence="6">Target of Myb 1-like isoform X3</fullName>
    </submittedName>
</protein>
<comment type="caution">
    <text evidence="6">The sequence shown here is derived from an EMBL/GenBank/DDBJ whole genome shotgun (WGS) entry which is preliminary data.</text>
</comment>
<dbReference type="GO" id="GO:0043130">
    <property type="term" value="F:ubiquitin binding"/>
    <property type="evidence" value="ECO:0007669"/>
    <property type="project" value="InterPro"/>
</dbReference>
<dbReference type="InterPro" id="IPR038425">
    <property type="entry name" value="GAT_sf"/>
</dbReference>
<evidence type="ECO:0000256" key="2">
    <source>
        <dbReference type="ARBA" id="ARBA00022448"/>
    </source>
</evidence>
<dbReference type="GO" id="GO:0005768">
    <property type="term" value="C:endosome"/>
    <property type="evidence" value="ECO:0007669"/>
    <property type="project" value="TreeGrafter"/>
</dbReference>
<keyword evidence="3" id="KW-0653">Protein transport</keyword>
<dbReference type="AlphaFoldDB" id="A0A3M7SFP3"/>
<evidence type="ECO:0000256" key="3">
    <source>
        <dbReference type="ARBA" id="ARBA00022927"/>
    </source>
</evidence>
<evidence type="ECO:0000259" key="5">
    <source>
        <dbReference type="PROSITE" id="PS50909"/>
    </source>
</evidence>
<dbReference type="PANTHER" id="PTHR13856">
    <property type="entry name" value="VHS DOMAIN CONTAINING PROTEIN FAMILY"/>
    <property type="match status" value="1"/>
</dbReference>
<dbReference type="OrthoDB" id="2018246at2759"/>
<dbReference type="GO" id="GO:0007165">
    <property type="term" value="P:signal transduction"/>
    <property type="evidence" value="ECO:0007669"/>
    <property type="project" value="TreeGrafter"/>
</dbReference>
<dbReference type="InterPro" id="IPR008942">
    <property type="entry name" value="ENTH_VHS"/>
</dbReference>
<dbReference type="CDD" id="cd14233">
    <property type="entry name" value="GAT_TOM1_like"/>
    <property type="match status" value="1"/>
</dbReference>
<dbReference type="PROSITE" id="PS50909">
    <property type="entry name" value="GAT"/>
    <property type="match status" value="1"/>
</dbReference>
<dbReference type="Pfam" id="PF03127">
    <property type="entry name" value="GAT"/>
    <property type="match status" value="1"/>
</dbReference>
<dbReference type="GO" id="GO:0016020">
    <property type="term" value="C:membrane"/>
    <property type="evidence" value="ECO:0007669"/>
    <property type="project" value="TreeGrafter"/>
</dbReference>
<dbReference type="Gene3D" id="1.20.58.160">
    <property type="match status" value="1"/>
</dbReference>